<feature type="transmembrane region" description="Helical" evidence="1">
    <location>
        <begin position="12"/>
        <end position="30"/>
    </location>
</feature>
<organism evidence="2 3">
    <name type="scientific">Candidatus Obscuribacter phosphatis</name>
    <dbReference type="NCBI Taxonomy" id="1906157"/>
    <lineage>
        <taxon>Bacteria</taxon>
        <taxon>Bacillati</taxon>
        <taxon>Candidatus Melainabacteria</taxon>
        <taxon>Candidatus Obscuribacterales</taxon>
        <taxon>Candidatus Obscuribacteraceae</taxon>
        <taxon>Candidatus Obscuribacter</taxon>
    </lineage>
</organism>
<dbReference type="EMBL" id="JAFLCK010000017">
    <property type="protein sequence ID" value="MBN8661164.1"/>
    <property type="molecule type" value="Genomic_DNA"/>
</dbReference>
<sequence length="131" mass="14485">MPDLQPALLIGKLYFVLLSMIGFVTSLVVLKVFRPDMSWRAAMVSLSAVILIFGILKAGDLFSVEPLPGVPIYHGLKEAAWLALGVLFGMGRGDFIINYLDKRDLEHYQKTKAEKLEIAESTEKSAAKSED</sequence>
<evidence type="ECO:0000313" key="3">
    <source>
        <dbReference type="Proteomes" id="UP000664277"/>
    </source>
</evidence>
<comment type="caution">
    <text evidence="2">The sequence shown here is derived from an EMBL/GenBank/DDBJ whole genome shotgun (WGS) entry which is preliminary data.</text>
</comment>
<name>A0A8J7TLZ8_9BACT</name>
<feature type="transmembrane region" description="Helical" evidence="1">
    <location>
        <begin position="79"/>
        <end position="100"/>
    </location>
</feature>
<protein>
    <submittedName>
        <fullName evidence="2">Uncharacterized protein</fullName>
    </submittedName>
</protein>
<evidence type="ECO:0000256" key="1">
    <source>
        <dbReference type="SAM" id="Phobius"/>
    </source>
</evidence>
<proteinExistence type="predicted"/>
<dbReference type="Proteomes" id="UP000664277">
    <property type="component" value="Unassembled WGS sequence"/>
</dbReference>
<keyword evidence="1" id="KW-0812">Transmembrane</keyword>
<evidence type="ECO:0000313" key="2">
    <source>
        <dbReference type="EMBL" id="MBN8661164.1"/>
    </source>
</evidence>
<dbReference type="AlphaFoldDB" id="A0A8J7TLZ8"/>
<reference evidence="2" key="1">
    <citation type="submission" date="2021-02" db="EMBL/GenBank/DDBJ databases">
        <title>Genome-Resolved Metagenomics of a Microbial Community Performing Photosynthetic Biological Nutrient Removal.</title>
        <authorList>
            <person name="Mcdaniel E.A."/>
        </authorList>
    </citation>
    <scope>NUCLEOTIDE SEQUENCE</scope>
    <source>
        <strain evidence="2">UWPOB_OBS1</strain>
    </source>
</reference>
<accession>A0A8J7TLZ8</accession>
<keyword evidence="1" id="KW-0472">Membrane</keyword>
<gene>
    <name evidence="2" type="ORF">J0M35_12425</name>
</gene>
<feature type="transmembrane region" description="Helical" evidence="1">
    <location>
        <begin position="42"/>
        <end position="59"/>
    </location>
</feature>
<keyword evidence="1" id="KW-1133">Transmembrane helix</keyword>